<feature type="transmembrane region" description="Helical" evidence="8">
    <location>
        <begin position="119"/>
        <end position="138"/>
    </location>
</feature>
<feature type="transmembrane region" description="Helical" evidence="8">
    <location>
        <begin position="825"/>
        <end position="846"/>
    </location>
</feature>
<organism evidence="10 11">
    <name type="scientific">Crepidotus variabilis</name>
    <dbReference type="NCBI Taxonomy" id="179855"/>
    <lineage>
        <taxon>Eukaryota</taxon>
        <taxon>Fungi</taxon>
        <taxon>Dikarya</taxon>
        <taxon>Basidiomycota</taxon>
        <taxon>Agaricomycotina</taxon>
        <taxon>Agaricomycetes</taxon>
        <taxon>Agaricomycetidae</taxon>
        <taxon>Agaricales</taxon>
        <taxon>Agaricineae</taxon>
        <taxon>Crepidotaceae</taxon>
        <taxon>Crepidotus</taxon>
    </lineage>
</organism>
<feature type="transmembrane region" description="Helical" evidence="8">
    <location>
        <begin position="308"/>
        <end position="329"/>
    </location>
</feature>
<dbReference type="GO" id="GO:0005524">
    <property type="term" value="F:ATP binding"/>
    <property type="evidence" value="ECO:0007669"/>
    <property type="project" value="UniProtKB-KW"/>
</dbReference>
<dbReference type="Gene3D" id="1.20.1110.10">
    <property type="entry name" value="Calcium-transporting ATPase, transmembrane domain"/>
    <property type="match status" value="1"/>
</dbReference>
<dbReference type="NCBIfam" id="TIGR01494">
    <property type="entry name" value="ATPase_P-type"/>
    <property type="match status" value="3"/>
</dbReference>
<dbReference type="FunFam" id="3.40.50.1000:FF:000193">
    <property type="entry name" value="Plasma membrane calcium-transporting ATPase 2"/>
    <property type="match status" value="1"/>
</dbReference>
<evidence type="ECO:0000256" key="2">
    <source>
        <dbReference type="ARBA" id="ARBA00022692"/>
    </source>
</evidence>
<dbReference type="Gene3D" id="3.40.1110.10">
    <property type="entry name" value="Calcium-transporting ATPase, cytoplasmic domain N"/>
    <property type="match status" value="1"/>
</dbReference>
<dbReference type="SUPFAM" id="SSF81665">
    <property type="entry name" value="Calcium ATPase, transmembrane domain M"/>
    <property type="match status" value="1"/>
</dbReference>
<dbReference type="InterPro" id="IPR036412">
    <property type="entry name" value="HAD-like_sf"/>
</dbReference>
<accession>A0A9P6JMH4</accession>
<feature type="transmembrane region" description="Helical" evidence="8">
    <location>
        <begin position="858"/>
        <end position="879"/>
    </location>
</feature>
<dbReference type="InterPro" id="IPR001757">
    <property type="entry name" value="P_typ_ATPase"/>
</dbReference>
<feature type="domain" description="Cation-transporting P-type ATPase N-terminal" evidence="9">
    <location>
        <begin position="41"/>
        <end position="115"/>
    </location>
</feature>
<evidence type="ECO:0000256" key="6">
    <source>
        <dbReference type="ARBA" id="ARBA00022989"/>
    </source>
</evidence>
<feature type="transmembrane region" description="Helical" evidence="8">
    <location>
        <begin position="952"/>
        <end position="971"/>
    </location>
</feature>
<feature type="transmembrane region" description="Helical" evidence="8">
    <location>
        <begin position="1026"/>
        <end position="1048"/>
    </location>
</feature>
<dbReference type="SFLD" id="SFLDG00002">
    <property type="entry name" value="C1.7:_P-type_atpase_like"/>
    <property type="match status" value="1"/>
</dbReference>
<dbReference type="InterPro" id="IPR004014">
    <property type="entry name" value="ATPase_P-typ_cation-transptr_N"/>
</dbReference>
<feature type="transmembrane region" description="Helical" evidence="8">
    <location>
        <begin position="899"/>
        <end position="927"/>
    </location>
</feature>
<proteinExistence type="predicted"/>
<dbReference type="PRINTS" id="PR00119">
    <property type="entry name" value="CATATPASE"/>
</dbReference>
<dbReference type="Pfam" id="PF00122">
    <property type="entry name" value="E1-E2_ATPase"/>
    <property type="match status" value="1"/>
</dbReference>
<dbReference type="GO" id="GO:0016887">
    <property type="term" value="F:ATP hydrolysis activity"/>
    <property type="evidence" value="ECO:0007669"/>
    <property type="project" value="InterPro"/>
</dbReference>
<dbReference type="OrthoDB" id="3352408at2759"/>
<dbReference type="Pfam" id="PF00689">
    <property type="entry name" value="Cation_ATPase_C"/>
    <property type="match status" value="1"/>
</dbReference>
<protein>
    <submittedName>
        <fullName evidence="10">Calcium-transporting ATPase 3</fullName>
    </submittedName>
</protein>
<dbReference type="InterPro" id="IPR023298">
    <property type="entry name" value="ATPase_P-typ_TM_dom_sf"/>
</dbReference>
<dbReference type="GO" id="GO:0016020">
    <property type="term" value="C:membrane"/>
    <property type="evidence" value="ECO:0007669"/>
    <property type="project" value="UniProtKB-SubCell"/>
</dbReference>
<evidence type="ECO:0000256" key="7">
    <source>
        <dbReference type="ARBA" id="ARBA00023136"/>
    </source>
</evidence>
<evidence type="ECO:0000313" key="10">
    <source>
        <dbReference type="EMBL" id="KAF9525725.1"/>
    </source>
</evidence>
<feature type="transmembrane region" description="Helical" evidence="8">
    <location>
        <begin position="87"/>
        <end position="113"/>
    </location>
</feature>
<feature type="transmembrane region" description="Helical" evidence="8">
    <location>
        <begin position="335"/>
        <end position="361"/>
    </location>
</feature>
<comment type="subcellular location">
    <subcellularLocation>
        <location evidence="1">Membrane</location>
        <topology evidence="1">Multi-pass membrane protein</topology>
    </subcellularLocation>
</comment>
<keyword evidence="11" id="KW-1185">Reference proteome</keyword>
<dbReference type="PANTHER" id="PTHR42861">
    <property type="entry name" value="CALCIUM-TRANSPORTING ATPASE"/>
    <property type="match status" value="1"/>
</dbReference>
<keyword evidence="4" id="KW-0067">ATP-binding</keyword>
<dbReference type="AlphaFoldDB" id="A0A9P6JMH4"/>
<keyword evidence="5" id="KW-1278">Translocase</keyword>
<gene>
    <name evidence="10" type="ORF">CPB83DRAFT_859001</name>
</gene>
<keyword evidence="3" id="KW-0547">Nucleotide-binding</keyword>
<evidence type="ECO:0000313" key="11">
    <source>
        <dbReference type="Proteomes" id="UP000807306"/>
    </source>
</evidence>
<dbReference type="SUPFAM" id="SSF81653">
    <property type="entry name" value="Calcium ATPase, transduction domain A"/>
    <property type="match status" value="1"/>
</dbReference>
<dbReference type="InterPro" id="IPR023214">
    <property type="entry name" value="HAD_sf"/>
</dbReference>
<dbReference type="InterPro" id="IPR008250">
    <property type="entry name" value="ATPase_P-typ_transduc_dom_A_sf"/>
</dbReference>
<dbReference type="GO" id="GO:0030001">
    <property type="term" value="P:metal ion transport"/>
    <property type="evidence" value="ECO:0007669"/>
    <property type="project" value="UniProtKB-ARBA"/>
</dbReference>
<dbReference type="SFLD" id="SFLDF00027">
    <property type="entry name" value="p-type_atpase"/>
    <property type="match status" value="1"/>
</dbReference>
<evidence type="ECO:0000256" key="3">
    <source>
        <dbReference type="ARBA" id="ARBA00022741"/>
    </source>
</evidence>
<dbReference type="SFLD" id="SFLDS00003">
    <property type="entry name" value="Haloacid_Dehalogenase"/>
    <property type="match status" value="1"/>
</dbReference>
<dbReference type="PRINTS" id="PR00120">
    <property type="entry name" value="HATPASE"/>
</dbReference>
<dbReference type="EMBL" id="MU157880">
    <property type="protein sequence ID" value="KAF9525725.1"/>
    <property type="molecule type" value="Genomic_DNA"/>
</dbReference>
<reference evidence="10" key="1">
    <citation type="submission" date="2020-11" db="EMBL/GenBank/DDBJ databases">
        <authorList>
            <consortium name="DOE Joint Genome Institute"/>
            <person name="Ahrendt S."/>
            <person name="Riley R."/>
            <person name="Andreopoulos W."/>
            <person name="Labutti K."/>
            <person name="Pangilinan J."/>
            <person name="Ruiz-Duenas F.J."/>
            <person name="Barrasa J.M."/>
            <person name="Sanchez-Garcia M."/>
            <person name="Camarero S."/>
            <person name="Miyauchi S."/>
            <person name="Serrano A."/>
            <person name="Linde D."/>
            <person name="Babiker R."/>
            <person name="Drula E."/>
            <person name="Ayuso-Fernandez I."/>
            <person name="Pacheco R."/>
            <person name="Padilla G."/>
            <person name="Ferreira P."/>
            <person name="Barriuso J."/>
            <person name="Kellner H."/>
            <person name="Castanera R."/>
            <person name="Alfaro M."/>
            <person name="Ramirez L."/>
            <person name="Pisabarro A.G."/>
            <person name="Kuo A."/>
            <person name="Tritt A."/>
            <person name="Lipzen A."/>
            <person name="He G."/>
            <person name="Yan M."/>
            <person name="Ng V."/>
            <person name="Cullen D."/>
            <person name="Martin F."/>
            <person name="Rosso M.-N."/>
            <person name="Henrissat B."/>
            <person name="Hibbett D."/>
            <person name="Martinez A.T."/>
            <person name="Grigoriev I.V."/>
        </authorList>
    </citation>
    <scope>NUCLEOTIDE SEQUENCE</scope>
    <source>
        <strain evidence="10">CBS 506.95</strain>
    </source>
</reference>
<dbReference type="SMART" id="SM00831">
    <property type="entry name" value="Cation_ATPase_N"/>
    <property type="match status" value="1"/>
</dbReference>
<comment type="caution">
    <text evidence="10">The sequence shown here is derived from an EMBL/GenBank/DDBJ whole genome shotgun (WGS) entry which is preliminary data.</text>
</comment>
<dbReference type="InterPro" id="IPR023299">
    <property type="entry name" value="ATPase_P-typ_cyto_dom_N"/>
</dbReference>
<sequence length="1068" mass="116052">MFSFNFFRDEHRDLRLGSRTNTTISVSVSPQNSDLSSIGPRAHTLTPDQIAAEIGTSLGDGLSTNEAARRLVSEGENLLEGHNQVSIWNVLVGQITNALTIVLLAALALSFGVQDFVEGSVIAAVIILNTTVGCFQEYRAEKTMDSLRQLSSPSASVIRNGESSVIPAKDVVPGDAVLVKTGDVIPSDLRLISVSNLEVSEQLLTGESMPVTKNVETYPEEDIDLPIGDRLNLCYASTIVTKGRGVGITIGTGMNTQIGRIATVIGGKPTTSSEQDIPLPWRKKIGHKIAKFLGLTTGTPLRIRLTKLAFFLFFVAILLAVIVFSVARWRISSEVALYAIAVAIAIIPESLVAVLTLTMAVGTKRMAKNKVIVRKLDALENLGGVTDICSDKTGTLTLGQMSVRKFLVAGNPESFVEFTAEVTRNVIEPIGMVRRDLDQSILDPTHIPEGIAHVIRIASLCNVATVHKNLKGEWKSTGDPTEVALQVFARKLNLGRSTLSGDSLGLEKERSGRPALGPIVQVASEKDDNGDANVQMQEKMKDVKESVRFELKIEFPFSSELKRMTVLYTDKERSGEGMVFTKGAIERVLDASTSYIPKPEEDPNTSSLLTESLKKIFLAKAEEFASQGLRVIGLASRSIQITEIGTIERHNAEQELVFRGFCGIYDPPRPETLEAVRSCKRAGIIVHMLTGDHITTARAIAESVEIITTDSPANAVMTAANFDKLSDEEIDALPTLPLVIARCAPETKVRMIQAGKRRGKHLSMSGDGVNDSPALKLAPVGIAMGMAGSDVAKDASDLVLTDDNFNSIVVAVGEGRRLAINIQRFILHLMSINLADVALLVIGLIFRDEDGTSVFPLSPIAVLWVNLITSAPPAFGLGLEKPEVGLMLKPPHSVKEGPFTWPLIYDCLSYGIVMGATSLASFAIVIYGKGNGFLGRDCNHIESDLCTSVFRARSTTFATLIFTSLIFALELKSFDRSMFSLTPGQSFVEDLLANQVLFWSVIGGMASVVIPIYIPGFNSRVFYLGGITWEWGIVCGMTIVFVVWCELWKMMRRTLYTRWTQRSQSSSV</sequence>
<name>A0A9P6JMH4_9AGAR</name>
<dbReference type="PROSITE" id="PS00154">
    <property type="entry name" value="ATPASE_E1_E2"/>
    <property type="match status" value="1"/>
</dbReference>
<evidence type="ECO:0000256" key="4">
    <source>
        <dbReference type="ARBA" id="ARBA00022840"/>
    </source>
</evidence>
<feature type="transmembrane region" description="Helical" evidence="8">
    <location>
        <begin position="991"/>
        <end position="1014"/>
    </location>
</feature>
<dbReference type="Pfam" id="PF13246">
    <property type="entry name" value="Cation_ATPase"/>
    <property type="match status" value="1"/>
</dbReference>
<evidence type="ECO:0000256" key="1">
    <source>
        <dbReference type="ARBA" id="ARBA00004141"/>
    </source>
</evidence>
<dbReference type="SUPFAM" id="SSF56784">
    <property type="entry name" value="HAD-like"/>
    <property type="match status" value="1"/>
</dbReference>
<dbReference type="InterPro" id="IPR018303">
    <property type="entry name" value="ATPase_P-typ_P_site"/>
</dbReference>
<dbReference type="Gene3D" id="3.40.50.1000">
    <property type="entry name" value="HAD superfamily/HAD-like"/>
    <property type="match status" value="1"/>
</dbReference>
<evidence type="ECO:0000256" key="8">
    <source>
        <dbReference type="SAM" id="Phobius"/>
    </source>
</evidence>
<keyword evidence="2 8" id="KW-0812">Transmembrane</keyword>
<dbReference type="InterPro" id="IPR044492">
    <property type="entry name" value="P_typ_ATPase_HD_dom"/>
</dbReference>
<keyword evidence="6 8" id="KW-1133">Transmembrane helix</keyword>
<dbReference type="InterPro" id="IPR059000">
    <property type="entry name" value="ATPase_P-type_domA"/>
</dbReference>
<dbReference type="Gene3D" id="2.70.150.10">
    <property type="entry name" value="Calcium-transporting ATPase, cytoplasmic transduction domain A"/>
    <property type="match status" value="1"/>
</dbReference>
<dbReference type="Pfam" id="PF00690">
    <property type="entry name" value="Cation_ATPase_N"/>
    <property type="match status" value="1"/>
</dbReference>
<evidence type="ECO:0000259" key="9">
    <source>
        <dbReference type="SMART" id="SM00831"/>
    </source>
</evidence>
<keyword evidence="7 8" id="KW-0472">Membrane</keyword>
<dbReference type="Proteomes" id="UP000807306">
    <property type="component" value="Unassembled WGS sequence"/>
</dbReference>
<evidence type="ECO:0000256" key="5">
    <source>
        <dbReference type="ARBA" id="ARBA00022967"/>
    </source>
</evidence>
<dbReference type="InterPro" id="IPR006068">
    <property type="entry name" value="ATPase_P-typ_cation-transptr_C"/>
</dbReference>
<dbReference type="SUPFAM" id="SSF81660">
    <property type="entry name" value="Metal cation-transporting ATPase, ATP-binding domain N"/>
    <property type="match status" value="1"/>
</dbReference>